<protein>
    <submittedName>
        <fullName evidence="1">Uncharacterized protein</fullName>
    </submittedName>
</protein>
<evidence type="ECO:0000313" key="2">
    <source>
        <dbReference type="Proteomes" id="UP001202281"/>
    </source>
</evidence>
<dbReference type="EMBL" id="JALHLG010000005">
    <property type="protein sequence ID" value="MCJ2185966.1"/>
    <property type="molecule type" value="Genomic_DNA"/>
</dbReference>
<proteinExistence type="predicted"/>
<dbReference type="RefSeq" id="WP_243918117.1">
    <property type="nucleotide sequence ID" value="NZ_JALHLG010000005.1"/>
</dbReference>
<sequence length="70" mass="7847">MELETPALTLSLLKGLEAGVAPACFDKLRTDRHSEDGEPKMVILREPERSVLHVREHRKRAKAPFAGRQG</sequence>
<accession>A0ABT0BLM2</accession>
<comment type="caution">
    <text evidence="1">The sequence shown here is derived from an EMBL/GenBank/DDBJ whole genome shotgun (WGS) entry which is preliminary data.</text>
</comment>
<gene>
    <name evidence="1" type="ORF">MTR66_03965</name>
</gene>
<organism evidence="1 2">
    <name type="scientific">Novosphingobium beihaiensis</name>
    <dbReference type="NCBI Taxonomy" id="2930389"/>
    <lineage>
        <taxon>Bacteria</taxon>
        <taxon>Pseudomonadati</taxon>
        <taxon>Pseudomonadota</taxon>
        <taxon>Alphaproteobacteria</taxon>
        <taxon>Sphingomonadales</taxon>
        <taxon>Sphingomonadaceae</taxon>
        <taxon>Novosphingobium</taxon>
    </lineage>
</organism>
<keyword evidence="2" id="KW-1185">Reference proteome</keyword>
<dbReference type="Proteomes" id="UP001202281">
    <property type="component" value="Unassembled WGS sequence"/>
</dbReference>
<reference evidence="1 2" key="1">
    <citation type="submission" date="2022-04" db="EMBL/GenBank/DDBJ databases">
        <title>Identification of a novel bacterium isolated from mangrove sediments.</title>
        <authorList>
            <person name="Pan X."/>
        </authorList>
    </citation>
    <scope>NUCLEOTIDE SEQUENCE [LARGE SCALE GENOMIC DNA]</scope>
    <source>
        <strain evidence="1 2">B2638</strain>
    </source>
</reference>
<name>A0ABT0BLM2_9SPHN</name>
<evidence type="ECO:0000313" key="1">
    <source>
        <dbReference type="EMBL" id="MCJ2185966.1"/>
    </source>
</evidence>